<feature type="transmembrane region" description="Helical" evidence="6">
    <location>
        <begin position="6"/>
        <end position="26"/>
    </location>
</feature>
<dbReference type="AlphaFoldDB" id="A0A3P8W3L4"/>
<dbReference type="FunFam" id="1.20.1250.20:FF:000111">
    <property type="entry name" value="Solute carrier family 37 member 4"/>
    <property type="match status" value="1"/>
</dbReference>
<dbReference type="CDD" id="cd17343">
    <property type="entry name" value="MFS_SLC37A4"/>
    <property type="match status" value="1"/>
</dbReference>
<feature type="transmembrane region" description="Helical" evidence="6">
    <location>
        <begin position="137"/>
        <end position="160"/>
    </location>
</feature>
<dbReference type="Ensembl" id="ENSCSET00000020440.1">
    <property type="protein sequence ID" value="ENSCSEP00000020191.1"/>
    <property type="gene ID" value="ENSCSEG00000012874.1"/>
</dbReference>
<dbReference type="GO" id="GO:0005789">
    <property type="term" value="C:endoplasmic reticulum membrane"/>
    <property type="evidence" value="ECO:0007669"/>
    <property type="project" value="TreeGrafter"/>
</dbReference>
<dbReference type="PROSITE" id="PS00942">
    <property type="entry name" value="GLPT"/>
    <property type="match status" value="1"/>
</dbReference>
<reference evidence="8 9" key="1">
    <citation type="journal article" date="2014" name="Nat. Genet.">
        <title>Whole-genome sequence of a flatfish provides insights into ZW sex chromosome evolution and adaptation to a benthic lifestyle.</title>
        <authorList>
            <person name="Chen S."/>
            <person name="Zhang G."/>
            <person name="Shao C."/>
            <person name="Huang Q."/>
            <person name="Liu G."/>
            <person name="Zhang P."/>
            <person name="Song W."/>
            <person name="An N."/>
            <person name="Chalopin D."/>
            <person name="Volff J.N."/>
            <person name="Hong Y."/>
            <person name="Li Q."/>
            <person name="Sha Z."/>
            <person name="Zhou H."/>
            <person name="Xie M."/>
            <person name="Yu Q."/>
            <person name="Liu Y."/>
            <person name="Xiang H."/>
            <person name="Wang N."/>
            <person name="Wu K."/>
            <person name="Yang C."/>
            <person name="Zhou Q."/>
            <person name="Liao X."/>
            <person name="Yang L."/>
            <person name="Hu Q."/>
            <person name="Zhang J."/>
            <person name="Meng L."/>
            <person name="Jin L."/>
            <person name="Tian Y."/>
            <person name="Lian J."/>
            <person name="Yang J."/>
            <person name="Miao G."/>
            <person name="Liu S."/>
            <person name="Liang Z."/>
            <person name="Yan F."/>
            <person name="Li Y."/>
            <person name="Sun B."/>
            <person name="Zhang H."/>
            <person name="Zhang J."/>
            <person name="Zhu Y."/>
            <person name="Du M."/>
            <person name="Zhao Y."/>
            <person name="Schartl M."/>
            <person name="Tang Q."/>
            <person name="Wang J."/>
        </authorList>
    </citation>
    <scope>NUCLEOTIDE SEQUENCE</scope>
</reference>
<feature type="transmembrane region" description="Helical" evidence="6">
    <location>
        <begin position="224"/>
        <end position="242"/>
    </location>
</feature>
<accession>A0A3P8W3L4</accession>
<dbReference type="Gene3D" id="1.20.1250.20">
    <property type="entry name" value="MFS general substrate transporter like domains"/>
    <property type="match status" value="2"/>
</dbReference>
<dbReference type="InterPro" id="IPR051337">
    <property type="entry name" value="OPA_Antiporter"/>
</dbReference>
<dbReference type="InterPro" id="IPR000849">
    <property type="entry name" value="Sugar_P_transporter"/>
</dbReference>
<evidence type="ECO:0000256" key="3">
    <source>
        <dbReference type="ARBA" id="ARBA00022692"/>
    </source>
</evidence>
<keyword evidence="9" id="KW-1185">Reference proteome</keyword>
<keyword evidence="4 6" id="KW-1133">Transmembrane helix</keyword>
<reference evidence="8" key="2">
    <citation type="submission" date="2025-08" db="UniProtKB">
        <authorList>
            <consortium name="Ensembl"/>
        </authorList>
    </citation>
    <scope>IDENTIFICATION</scope>
</reference>
<evidence type="ECO:0000256" key="2">
    <source>
        <dbReference type="ARBA" id="ARBA00009598"/>
    </source>
</evidence>
<dbReference type="PANTHER" id="PTHR43826">
    <property type="entry name" value="GLUCOSE-6-PHOSPHATE EXCHANGER SLC37A4"/>
    <property type="match status" value="1"/>
</dbReference>
<feature type="transmembrane region" description="Helical" evidence="6">
    <location>
        <begin position="395"/>
        <end position="413"/>
    </location>
</feature>
<dbReference type="GO" id="GO:0035435">
    <property type="term" value="P:phosphate ion transmembrane transport"/>
    <property type="evidence" value="ECO:0007669"/>
    <property type="project" value="TreeGrafter"/>
</dbReference>
<reference evidence="8" key="3">
    <citation type="submission" date="2025-09" db="UniProtKB">
        <authorList>
            <consortium name="Ensembl"/>
        </authorList>
    </citation>
    <scope>IDENTIFICATION</scope>
</reference>
<evidence type="ECO:0000259" key="7">
    <source>
        <dbReference type="PROSITE" id="PS50850"/>
    </source>
</evidence>
<dbReference type="InterPro" id="IPR036259">
    <property type="entry name" value="MFS_trans_sf"/>
</dbReference>
<feature type="domain" description="Major facilitator superfamily (MFS) profile" evidence="7">
    <location>
        <begin position="13"/>
        <end position="418"/>
    </location>
</feature>
<dbReference type="GeneTree" id="ENSGT00940000167170"/>
<comment type="similarity">
    <text evidence="2">Belongs to the major facilitator superfamily. Organophosphate:Pi antiporter (OPA) (TC 2.A.1.4) family.</text>
</comment>
<proteinExistence type="inferred from homology"/>
<evidence type="ECO:0000256" key="4">
    <source>
        <dbReference type="ARBA" id="ARBA00022989"/>
    </source>
</evidence>
<keyword evidence="5 6" id="KW-0472">Membrane</keyword>
<dbReference type="InterPro" id="IPR011701">
    <property type="entry name" value="MFS"/>
</dbReference>
<evidence type="ECO:0000256" key="1">
    <source>
        <dbReference type="ARBA" id="ARBA00004127"/>
    </source>
</evidence>
<evidence type="ECO:0000313" key="9">
    <source>
        <dbReference type="Proteomes" id="UP000265120"/>
    </source>
</evidence>
<keyword evidence="3 6" id="KW-0812">Transmembrane</keyword>
<comment type="subcellular location">
    <subcellularLocation>
        <location evidence="1">Endomembrane system</location>
        <topology evidence="1">Multi-pass membrane protein</topology>
    </subcellularLocation>
</comment>
<dbReference type="InterPro" id="IPR020846">
    <property type="entry name" value="MFS_dom"/>
</dbReference>
<dbReference type="Pfam" id="PF07690">
    <property type="entry name" value="MFS_1"/>
    <property type="match status" value="1"/>
</dbReference>
<feature type="transmembrane region" description="Helical" evidence="6">
    <location>
        <begin position="302"/>
        <end position="321"/>
    </location>
</feature>
<evidence type="ECO:0000256" key="6">
    <source>
        <dbReference type="SAM" id="Phobius"/>
    </source>
</evidence>
<sequence>MAATGYGYYRVVIFLCMFTGYSLYFFNRKTFSFVMPSVMEEIHLDKDDLGMITSSQTMAYAISKFISGVLSDQISARWLFSIGLFVVGGINVVFSWTSTVSMFSLLWFINGLGQGCGWPPCGKVLRKWYEPSQFGTWWSVLSCSMNLAGSLGPILVTVLLQYYDWRTILTMSGVVCASFSFVCLVFVKNEPKDVGLPSIQAATKKGAKGGNDESTLREFLLSPFLWVLSLGYLVVFGVKTAATDWGQLFLMQEKGQTALMGSTYMSALEVGGFVGSLASGLISDRAVARQGLSTHGNPRHGLLILMMAGMYVSMYLFRVTITPEIPQIWILFLGAVFGFSSYGPIALFGVIASESAPSNFCGTSHAVVALMANVGAFMAGLPFSTIAKQHSWDMAFWVAEVLMAAATVGFFLLRNMRTKMGRIPEKVD</sequence>
<dbReference type="SUPFAM" id="SSF103473">
    <property type="entry name" value="MFS general substrate transporter"/>
    <property type="match status" value="1"/>
</dbReference>
<dbReference type="PROSITE" id="PS50850">
    <property type="entry name" value="MFS"/>
    <property type="match status" value="1"/>
</dbReference>
<feature type="transmembrane region" description="Helical" evidence="6">
    <location>
        <begin position="167"/>
        <end position="187"/>
    </location>
</feature>
<dbReference type="Proteomes" id="UP000265120">
    <property type="component" value="Chromosome 19"/>
</dbReference>
<feature type="transmembrane region" description="Helical" evidence="6">
    <location>
        <begin position="364"/>
        <end position="383"/>
    </location>
</feature>
<name>A0A3P8W3L4_CYNSE</name>
<dbReference type="GO" id="GO:0061513">
    <property type="term" value="F:glucose 6-phosphate:phosphate antiporter activity"/>
    <property type="evidence" value="ECO:0007669"/>
    <property type="project" value="TreeGrafter"/>
</dbReference>
<dbReference type="InterPro" id="IPR021159">
    <property type="entry name" value="Sugar-P_transporter_CS"/>
</dbReference>
<organism evidence="8 9">
    <name type="scientific">Cynoglossus semilaevis</name>
    <name type="common">Tongue sole</name>
    <dbReference type="NCBI Taxonomy" id="244447"/>
    <lineage>
        <taxon>Eukaryota</taxon>
        <taxon>Metazoa</taxon>
        <taxon>Chordata</taxon>
        <taxon>Craniata</taxon>
        <taxon>Vertebrata</taxon>
        <taxon>Euteleostomi</taxon>
        <taxon>Actinopterygii</taxon>
        <taxon>Neopterygii</taxon>
        <taxon>Teleostei</taxon>
        <taxon>Neoteleostei</taxon>
        <taxon>Acanthomorphata</taxon>
        <taxon>Carangaria</taxon>
        <taxon>Pleuronectiformes</taxon>
        <taxon>Pleuronectoidei</taxon>
        <taxon>Cynoglossidae</taxon>
        <taxon>Cynoglossinae</taxon>
        <taxon>Cynoglossus</taxon>
    </lineage>
</organism>
<evidence type="ECO:0000256" key="5">
    <source>
        <dbReference type="ARBA" id="ARBA00023136"/>
    </source>
</evidence>
<evidence type="ECO:0000313" key="8">
    <source>
        <dbReference type="Ensembl" id="ENSCSEP00000020191.1"/>
    </source>
</evidence>
<dbReference type="OMA" id="RWFMGAG"/>
<dbReference type="PIRSF" id="PIRSF002808">
    <property type="entry name" value="Hexose_phosphate_transp"/>
    <property type="match status" value="1"/>
</dbReference>
<protein>
    <submittedName>
        <fullName evidence="8">Glucose-6-phosphate exchanger SLC37A4-like</fullName>
    </submittedName>
</protein>
<feature type="transmembrane region" description="Helical" evidence="6">
    <location>
        <begin position="78"/>
        <end position="97"/>
    </location>
</feature>
<feature type="transmembrane region" description="Helical" evidence="6">
    <location>
        <begin position="328"/>
        <end position="352"/>
    </location>
</feature>
<dbReference type="PANTHER" id="PTHR43826:SF10">
    <property type="entry name" value="GLUCOSE-6-PHOSPHATE EXCHANGER SLC37A4"/>
    <property type="match status" value="1"/>
</dbReference>